<dbReference type="Gramene" id="EOY15526">
    <property type="protein sequence ID" value="EOY15526"/>
    <property type="gene ID" value="TCM_034553"/>
</dbReference>
<accession>A0A061FEN6</accession>
<gene>
    <name evidence="1" type="ORF">TCM_034553</name>
</gene>
<protein>
    <submittedName>
        <fullName evidence="1">Uncharacterized protein</fullName>
    </submittedName>
</protein>
<proteinExistence type="predicted"/>
<sequence>MQCKPVLHAIYVAMLISTNKMECINEVVELEVANNVYFIRGCELPVEEGFCSSLWGRKGGFSSLQSPCIIMEVDDNVEVASNADMECVNKLEQSPMEKKLEMYSNFEDASSAIRRNLGANLNSDANVLETLEPLMVVRWLGEKRGGLV</sequence>
<reference evidence="1 2" key="1">
    <citation type="journal article" date="2013" name="Genome Biol.">
        <title>The genome sequence of the most widely cultivated cacao type and its use to identify candidate genes regulating pod color.</title>
        <authorList>
            <person name="Motamayor J.C."/>
            <person name="Mockaitis K."/>
            <person name="Schmutz J."/>
            <person name="Haiminen N."/>
            <person name="Iii D.L."/>
            <person name="Cornejo O."/>
            <person name="Findley S.D."/>
            <person name="Zheng P."/>
            <person name="Utro F."/>
            <person name="Royaert S."/>
            <person name="Saski C."/>
            <person name="Jenkins J."/>
            <person name="Podicheti R."/>
            <person name="Zhao M."/>
            <person name="Scheffler B.E."/>
            <person name="Stack J.C."/>
            <person name="Feltus F.A."/>
            <person name="Mustiga G.M."/>
            <person name="Amores F."/>
            <person name="Phillips W."/>
            <person name="Marelli J.P."/>
            <person name="May G.D."/>
            <person name="Shapiro H."/>
            <person name="Ma J."/>
            <person name="Bustamante C.D."/>
            <person name="Schnell R.J."/>
            <person name="Main D."/>
            <person name="Gilbert D."/>
            <person name="Parida L."/>
            <person name="Kuhn D.N."/>
        </authorList>
    </citation>
    <scope>NUCLEOTIDE SEQUENCE [LARGE SCALE GENOMIC DNA]</scope>
    <source>
        <strain evidence="2">cv. Matina 1-6</strain>
    </source>
</reference>
<dbReference type="AlphaFoldDB" id="A0A061FEN6"/>
<dbReference type="Proteomes" id="UP000026915">
    <property type="component" value="Chromosome 8"/>
</dbReference>
<dbReference type="InParanoid" id="A0A061FEN6"/>
<name>A0A061FEN6_THECC</name>
<dbReference type="EMBL" id="CM001886">
    <property type="protein sequence ID" value="EOY15526.1"/>
    <property type="molecule type" value="Genomic_DNA"/>
</dbReference>
<organism evidence="1 2">
    <name type="scientific">Theobroma cacao</name>
    <name type="common">Cacao</name>
    <name type="synonym">Cocoa</name>
    <dbReference type="NCBI Taxonomy" id="3641"/>
    <lineage>
        <taxon>Eukaryota</taxon>
        <taxon>Viridiplantae</taxon>
        <taxon>Streptophyta</taxon>
        <taxon>Embryophyta</taxon>
        <taxon>Tracheophyta</taxon>
        <taxon>Spermatophyta</taxon>
        <taxon>Magnoliopsida</taxon>
        <taxon>eudicotyledons</taxon>
        <taxon>Gunneridae</taxon>
        <taxon>Pentapetalae</taxon>
        <taxon>rosids</taxon>
        <taxon>malvids</taxon>
        <taxon>Malvales</taxon>
        <taxon>Malvaceae</taxon>
        <taxon>Byttnerioideae</taxon>
        <taxon>Theobroma</taxon>
    </lineage>
</organism>
<dbReference type="HOGENOM" id="CLU_1762088_0_0_1"/>
<evidence type="ECO:0000313" key="1">
    <source>
        <dbReference type="EMBL" id="EOY15526.1"/>
    </source>
</evidence>
<keyword evidence="2" id="KW-1185">Reference proteome</keyword>
<evidence type="ECO:0000313" key="2">
    <source>
        <dbReference type="Proteomes" id="UP000026915"/>
    </source>
</evidence>